<sequence length="177" mass="19794">DLQPRGRRHPRPAQPEAGRRQRHLPRLRRDPARPQDDVRPPARGLEGHRVSGGEGAGLPALPRAPQAAPLRGHRPGEVRGLLAVRGRLPGRLHPRRGRREHARQPRLGRRALRRRLRDQHVALHLLRLLRGGVPVRRDHHGARLRAVGLQPLGSHLHQGDASVRAARPHAVAVGRRV</sequence>
<gene>
    <name evidence="2" type="ORF">AVDCRST_MAG38-1633</name>
</gene>
<feature type="non-terminal residue" evidence="2">
    <location>
        <position position="177"/>
    </location>
</feature>
<proteinExistence type="predicted"/>
<keyword evidence="2" id="KW-0560">Oxidoreductase</keyword>
<keyword evidence="2" id="KW-0830">Ubiquinone</keyword>
<feature type="compositionally biased region" description="Low complexity" evidence="1">
    <location>
        <begin position="57"/>
        <end position="70"/>
    </location>
</feature>
<feature type="compositionally biased region" description="Basic residues" evidence="1">
    <location>
        <begin position="1"/>
        <end position="11"/>
    </location>
</feature>
<feature type="compositionally biased region" description="Basic residues" evidence="1">
    <location>
        <begin position="88"/>
        <end position="107"/>
    </location>
</feature>
<evidence type="ECO:0000313" key="2">
    <source>
        <dbReference type="EMBL" id="CAA9475495.1"/>
    </source>
</evidence>
<feature type="compositionally biased region" description="Basic and acidic residues" evidence="1">
    <location>
        <begin position="27"/>
        <end position="51"/>
    </location>
</feature>
<protein>
    <submittedName>
        <fullName evidence="2">NADH-ubiquinone oxidoreductase chain I</fullName>
        <ecNumber evidence="2">1.6.5.3</ecNumber>
    </submittedName>
</protein>
<organism evidence="2">
    <name type="scientific">uncultured Solirubrobacteraceae bacterium</name>
    <dbReference type="NCBI Taxonomy" id="1162706"/>
    <lineage>
        <taxon>Bacteria</taxon>
        <taxon>Bacillati</taxon>
        <taxon>Actinomycetota</taxon>
        <taxon>Thermoleophilia</taxon>
        <taxon>Solirubrobacterales</taxon>
        <taxon>Solirubrobacteraceae</taxon>
        <taxon>environmental samples</taxon>
    </lineage>
</organism>
<feature type="region of interest" description="Disordered" evidence="1">
    <location>
        <begin position="1"/>
        <end position="107"/>
    </location>
</feature>
<evidence type="ECO:0000256" key="1">
    <source>
        <dbReference type="SAM" id="MobiDB-lite"/>
    </source>
</evidence>
<reference evidence="2" key="1">
    <citation type="submission" date="2020-02" db="EMBL/GenBank/DDBJ databases">
        <authorList>
            <person name="Meier V. D."/>
        </authorList>
    </citation>
    <scope>NUCLEOTIDE SEQUENCE</scope>
    <source>
        <strain evidence="2">AVDCRST_MAG38</strain>
    </source>
</reference>
<dbReference type="EMBL" id="CADCVJ010000137">
    <property type="protein sequence ID" value="CAA9475495.1"/>
    <property type="molecule type" value="Genomic_DNA"/>
</dbReference>
<dbReference type="AlphaFoldDB" id="A0A6J4RKA9"/>
<feature type="non-terminal residue" evidence="2">
    <location>
        <position position="1"/>
    </location>
</feature>
<dbReference type="GO" id="GO:0016491">
    <property type="term" value="F:oxidoreductase activity"/>
    <property type="evidence" value="ECO:0007669"/>
    <property type="project" value="UniProtKB-KW"/>
</dbReference>
<accession>A0A6J4RKA9</accession>
<dbReference type="EC" id="1.6.5.3" evidence="2"/>
<name>A0A6J4RKA9_9ACTN</name>